<keyword evidence="18" id="KW-0479">Metal-binding</keyword>
<evidence type="ECO:0000256" key="7">
    <source>
        <dbReference type="ARBA" id="ARBA00022741"/>
    </source>
</evidence>
<keyword evidence="7 17" id="KW-0547">Nucleotide-binding</keyword>
<comment type="cofactor">
    <cofactor evidence="18">
        <name>Mg(2+)</name>
        <dbReference type="ChEBI" id="CHEBI:18420"/>
    </cofactor>
    <text evidence="18">Mn(2+), Zn(2+), Cd(2+) and Co(2+) support activity to lesser extents.</text>
</comment>
<organism evidence="20 21">
    <name type="scientific">Aureimonas altamirensis</name>
    <dbReference type="NCBI Taxonomy" id="370622"/>
    <lineage>
        <taxon>Bacteria</taxon>
        <taxon>Pseudomonadati</taxon>
        <taxon>Pseudomonadota</taxon>
        <taxon>Alphaproteobacteria</taxon>
        <taxon>Hyphomicrobiales</taxon>
        <taxon>Aurantimonadaceae</taxon>
        <taxon>Aureimonas</taxon>
    </lineage>
</organism>
<name>A0A0B1Q817_9HYPH</name>
<dbReference type="Proteomes" id="UP000030826">
    <property type="component" value="Unassembled WGS sequence"/>
</dbReference>
<feature type="binding site" evidence="17">
    <location>
        <begin position="87"/>
        <end position="88"/>
    </location>
    <ligand>
        <name>ATP</name>
        <dbReference type="ChEBI" id="CHEBI:30616"/>
    </ligand>
</feature>
<evidence type="ECO:0000256" key="5">
    <source>
        <dbReference type="ARBA" id="ARBA00022679"/>
    </source>
</evidence>
<feature type="binding site" evidence="16">
    <location>
        <position position="62"/>
    </location>
    <ligand>
        <name>substrate</name>
    </ligand>
</feature>
<dbReference type="Gene3D" id="1.10.287.3610">
    <property type="match status" value="1"/>
</dbReference>
<evidence type="ECO:0000256" key="9">
    <source>
        <dbReference type="ARBA" id="ARBA00022840"/>
    </source>
</evidence>
<keyword evidence="11" id="KW-0443">Lipid metabolism</keyword>
<feature type="transmembrane region" description="Helical" evidence="19">
    <location>
        <begin position="92"/>
        <end position="113"/>
    </location>
</feature>
<dbReference type="AlphaFoldDB" id="A0A0B1Q817"/>
<keyword evidence="8" id="KW-0418">Kinase</keyword>
<dbReference type="PROSITE" id="PS01069">
    <property type="entry name" value="DAGK_PROKAR"/>
    <property type="match status" value="1"/>
</dbReference>
<dbReference type="InterPro" id="IPR036945">
    <property type="entry name" value="DAGK_sf"/>
</dbReference>
<comment type="similarity">
    <text evidence="2">Belongs to the bacterial diacylglycerol kinase family.</text>
</comment>
<keyword evidence="9 17" id="KW-0067">ATP-binding</keyword>
<evidence type="ECO:0000256" key="18">
    <source>
        <dbReference type="PIRSR" id="PIRSR600829-4"/>
    </source>
</evidence>
<evidence type="ECO:0000256" key="16">
    <source>
        <dbReference type="PIRSR" id="PIRSR600829-2"/>
    </source>
</evidence>
<dbReference type="InterPro" id="IPR000829">
    <property type="entry name" value="DAGK"/>
</dbReference>
<dbReference type="GO" id="GO:0008654">
    <property type="term" value="P:phospholipid biosynthetic process"/>
    <property type="evidence" value="ECO:0007669"/>
    <property type="project" value="UniProtKB-KW"/>
</dbReference>
<evidence type="ECO:0000256" key="19">
    <source>
        <dbReference type="SAM" id="Phobius"/>
    </source>
</evidence>
<feature type="binding site" evidence="18">
    <location>
        <position position="21"/>
    </location>
    <ligand>
        <name>a divalent metal cation</name>
        <dbReference type="ChEBI" id="CHEBI:60240"/>
    </ligand>
</feature>
<keyword evidence="5" id="KW-0808">Transferase</keyword>
<feature type="binding site" evidence="16">
    <location>
        <begin position="23"/>
        <end position="27"/>
    </location>
    <ligand>
        <name>substrate</name>
    </ligand>
</feature>
<keyword evidence="3" id="KW-1003">Cell membrane</keyword>
<feature type="binding site" evidence="18">
    <location>
        <position position="69"/>
    </location>
    <ligand>
        <name>a divalent metal cation</name>
        <dbReference type="ChEBI" id="CHEBI:60240"/>
    </ligand>
</feature>
<keyword evidence="10 19" id="KW-1133">Transmembrane helix</keyword>
<keyword evidence="18" id="KW-0460">Magnesium</keyword>
<dbReference type="GO" id="GO:0016301">
    <property type="term" value="F:kinase activity"/>
    <property type="evidence" value="ECO:0007669"/>
    <property type="project" value="UniProtKB-KW"/>
</dbReference>
<dbReference type="PANTHER" id="PTHR34299:SF1">
    <property type="entry name" value="DIACYLGLYCEROL KINASE"/>
    <property type="match status" value="1"/>
</dbReference>
<evidence type="ECO:0000256" key="13">
    <source>
        <dbReference type="ARBA" id="ARBA00023209"/>
    </source>
</evidence>
<evidence type="ECO:0000256" key="17">
    <source>
        <dbReference type="PIRSR" id="PIRSR600829-3"/>
    </source>
</evidence>
<dbReference type="GO" id="GO:0046872">
    <property type="term" value="F:metal ion binding"/>
    <property type="evidence" value="ECO:0007669"/>
    <property type="project" value="UniProtKB-KW"/>
</dbReference>
<feature type="binding site" evidence="17">
    <location>
        <position position="21"/>
    </location>
    <ligand>
        <name>ATP</name>
        <dbReference type="ChEBI" id="CHEBI:30616"/>
    </ligand>
</feature>
<evidence type="ECO:0000256" key="2">
    <source>
        <dbReference type="ARBA" id="ARBA00005967"/>
    </source>
</evidence>
<evidence type="ECO:0000256" key="12">
    <source>
        <dbReference type="ARBA" id="ARBA00023136"/>
    </source>
</evidence>
<protein>
    <recommendedName>
        <fullName evidence="22">Diacylglycerol kinase</fullName>
    </recommendedName>
</protein>
<accession>A0A0B1Q817</accession>
<evidence type="ECO:0000256" key="8">
    <source>
        <dbReference type="ARBA" id="ARBA00022777"/>
    </source>
</evidence>
<dbReference type="GO" id="GO:0005886">
    <property type="term" value="C:plasma membrane"/>
    <property type="evidence" value="ECO:0007669"/>
    <property type="project" value="UniProtKB-SubCell"/>
</dbReference>
<feature type="active site" description="Proton acceptor" evidence="15">
    <location>
        <position position="62"/>
    </location>
</feature>
<keyword evidence="12 19" id="KW-0472">Membrane</keyword>
<feature type="binding site" evidence="16">
    <location>
        <position position="91"/>
    </location>
    <ligand>
        <name>substrate</name>
    </ligand>
</feature>
<evidence type="ECO:0000256" key="1">
    <source>
        <dbReference type="ARBA" id="ARBA00004651"/>
    </source>
</evidence>
<proteinExistence type="inferred from homology"/>
<evidence type="ECO:0008006" key="22">
    <source>
        <dbReference type="Google" id="ProtNLM"/>
    </source>
</evidence>
<dbReference type="PANTHER" id="PTHR34299">
    <property type="entry name" value="DIACYLGLYCEROL KINASE"/>
    <property type="match status" value="1"/>
</dbReference>
<evidence type="ECO:0000256" key="14">
    <source>
        <dbReference type="ARBA" id="ARBA00023264"/>
    </source>
</evidence>
<dbReference type="GO" id="GO:0005524">
    <property type="term" value="F:ATP binding"/>
    <property type="evidence" value="ECO:0007669"/>
    <property type="project" value="UniProtKB-KW"/>
</dbReference>
<evidence type="ECO:0000256" key="15">
    <source>
        <dbReference type="PIRSR" id="PIRSR600829-1"/>
    </source>
</evidence>
<comment type="subcellular location">
    <subcellularLocation>
        <location evidence="1">Cell membrane</location>
        <topology evidence="1">Multi-pass membrane protein</topology>
    </subcellularLocation>
</comment>
<evidence type="ECO:0000256" key="4">
    <source>
        <dbReference type="ARBA" id="ARBA00022516"/>
    </source>
</evidence>
<keyword evidence="13" id="KW-0594">Phospholipid biosynthesis</keyword>
<feature type="binding site" evidence="17">
    <location>
        <position position="69"/>
    </location>
    <ligand>
        <name>ATP</name>
        <dbReference type="ChEBI" id="CHEBI:30616"/>
    </ligand>
</feature>
<evidence type="ECO:0000256" key="3">
    <source>
        <dbReference type="ARBA" id="ARBA00022475"/>
    </source>
</evidence>
<reference evidence="20 21" key="1">
    <citation type="submission" date="2014-09" db="EMBL/GenBank/DDBJ databases">
        <title>Isolation and characterization of Aurantimonas altamirensis ON-56566 from clinical sample following a dog bite.</title>
        <authorList>
            <person name="Eshaghi A."/>
            <person name="Li A."/>
            <person name="Shahinas D."/>
            <person name="Bahn P."/>
            <person name="Kus J.V."/>
            <person name="Patel S.N."/>
        </authorList>
    </citation>
    <scope>NUCLEOTIDE SEQUENCE [LARGE SCALE GENOMIC DNA]</scope>
    <source>
        <strain evidence="20 21">ON-56566</strain>
    </source>
</reference>
<sequence>MRHLASALSYSMGGLRRLMAETAFRHELLGAAAAMGGLALAGAGAGALVGQFVLLCGLFAFEAVNTAIELVVDRVSPEFSAFAQQAKDLGSFAVLAMIFANVAWASFSLWGALVG</sequence>
<keyword evidence="4" id="KW-0444">Lipid biosynthesis</keyword>
<dbReference type="Pfam" id="PF01219">
    <property type="entry name" value="DAGK_prokar"/>
    <property type="match status" value="1"/>
</dbReference>
<dbReference type="STRING" id="370622.LA66_10960"/>
<evidence type="ECO:0000256" key="10">
    <source>
        <dbReference type="ARBA" id="ARBA00022989"/>
    </source>
</evidence>
<keyword evidence="14" id="KW-1208">Phospholipid metabolism</keyword>
<comment type="caution">
    <text evidence="20">The sequence shown here is derived from an EMBL/GenBank/DDBJ whole genome shotgun (WGS) entry which is preliminary data.</text>
</comment>
<evidence type="ECO:0000256" key="6">
    <source>
        <dbReference type="ARBA" id="ARBA00022692"/>
    </source>
</evidence>
<evidence type="ECO:0000256" key="11">
    <source>
        <dbReference type="ARBA" id="ARBA00023098"/>
    </source>
</evidence>
<dbReference type="EMBL" id="JRFJ01000002">
    <property type="protein sequence ID" value="KHJ55047.1"/>
    <property type="molecule type" value="Genomic_DNA"/>
</dbReference>
<evidence type="ECO:0000313" key="20">
    <source>
        <dbReference type="EMBL" id="KHJ55047.1"/>
    </source>
</evidence>
<evidence type="ECO:0000313" key="21">
    <source>
        <dbReference type="Proteomes" id="UP000030826"/>
    </source>
</evidence>
<feature type="binding site" evidence="17">
    <location>
        <position position="10"/>
    </location>
    <ligand>
        <name>ATP</name>
        <dbReference type="ChEBI" id="CHEBI:30616"/>
    </ligand>
</feature>
<keyword evidence="6 19" id="KW-0812">Transmembrane</keyword>
<gene>
    <name evidence="20" type="ORF">LA66_10960</name>
</gene>